<dbReference type="SUPFAM" id="SSF81811">
    <property type="entry name" value="Helical domain of Sec23/24"/>
    <property type="match status" value="1"/>
</dbReference>
<evidence type="ECO:0000259" key="1">
    <source>
        <dbReference type="Pfam" id="PF04815"/>
    </source>
</evidence>
<name>A0ABR2JYS5_9EUKA</name>
<dbReference type="Gene3D" id="3.40.20.10">
    <property type="entry name" value="Severin"/>
    <property type="match status" value="1"/>
</dbReference>
<dbReference type="SUPFAM" id="SSF81995">
    <property type="entry name" value="beta-sandwich domain of Sec23/24"/>
    <property type="match status" value="1"/>
</dbReference>
<dbReference type="InterPro" id="IPR050550">
    <property type="entry name" value="SEC23_SEC24_subfamily"/>
</dbReference>
<dbReference type="EMBL" id="JAPFFF010000008">
    <property type="protein sequence ID" value="KAK8884009.1"/>
    <property type="molecule type" value="Genomic_DNA"/>
</dbReference>
<evidence type="ECO:0000313" key="2">
    <source>
        <dbReference type="EMBL" id="KAK8884009.1"/>
    </source>
</evidence>
<dbReference type="Pfam" id="PF04815">
    <property type="entry name" value="Sec23_helical"/>
    <property type="match status" value="1"/>
</dbReference>
<evidence type="ECO:0000313" key="3">
    <source>
        <dbReference type="Proteomes" id="UP001470230"/>
    </source>
</evidence>
<organism evidence="2 3">
    <name type="scientific">Tritrichomonas musculus</name>
    <dbReference type="NCBI Taxonomy" id="1915356"/>
    <lineage>
        <taxon>Eukaryota</taxon>
        <taxon>Metamonada</taxon>
        <taxon>Parabasalia</taxon>
        <taxon>Tritrichomonadida</taxon>
        <taxon>Tritrichomonadidae</taxon>
        <taxon>Tritrichomonas</taxon>
    </lineage>
</organism>
<dbReference type="InterPro" id="IPR036175">
    <property type="entry name" value="Sec23/24_helical_dom_sf"/>
</dbReference>
<comment type="caution">
    <text evidence="2">The sequence shown here is derived from an EMBL/GenBank/DDBJ whole genome shotgun (WGS) entry which is preliminary data.</text>
</comment>
<dbReference type="Gene3D" id="1.20.120.730">
    <property type="entry name" value="Sec23/Sec24 helical domain"/>
    <property type="match status" value="1"/>
</dbReference>
<reference evidence="2 3" key="1">
    <citation type="submission" date="2024-04" db="EMBL/GenBank/DDBJ databases">
        <title>Tritrichomonas musculus Genome.</title>
        <authorList>
            <person name="Alves-Ferreira E."/>
            <person name="Grigg M."/>
            <person name="Lorenzi H."/>
            <person name="Galac M."/>
        </authorList>
    </citation>
    <scope>NUCLEOTIDE SEQUENCE [LARGE SCALE GENOMIC DNA]</scope>
    <source>
        <strain evidence="2 3">EAF2021</strain>
    </source>
</reference>
<sequence length="650" mass="74523">MLASSNSFTFSANIFPRAPDRQELLHIPLSLSLFPFDPNANITNQKLNECPNCKSFIFYYKPQSQTSTPELIKCPFCKNMTNYIEHQSTPSFVEWKNSDPSPPITLILIDSSYLSRSCGFFDEVLKNLPSSIPTELTNYLVASFNSNFTLLTPNNKLLIFPDFDTIEIPPNAYFSAPITNAMQLLQTPVSHPIELIRILDSSLKIVGEHGRVILFLSTPPVGFHPIQTQLDLCQLSSINFNPDWASLQKKYLSLYSRVDFLIHLPTIASTDLVALKKFCEPMHSRFMVMDSTQLPQISEFIREVIDSYVIFVKVLFLNSLKSDGMSSNQVSFTKKRKVINSITFSMNSKWCKIINFEMISMGPKKLPFQMIVNYRKLNGEAMTRVCSAIVNLSDDMKLVIKNLDQTVILKYVISQLLYSFKNKKETDIKKLIHIAIQLISPIFRGYRNHVLIHKPDINEISIPDSLSKLPAYCLGALKSSAFAYGVISSNRIFYMDQLEYADLESLKLICSPIMLDVTDYLLNDFKDRNSAYQDIKYYSYLTKLYLDPRRIFILYDGFSSWIWIGTQLPQTLIFNLFGVEEFYQIVEVQPFNNEASIRLYGLIRRQIILCIENGIGHQSFLNKLIHDNSMGLPAYDEFLAMLQKSIIQGY</sequence>
<proteinExistence type="predicted"/>
<dbReference type="InterPro" id="IPR036180">
    <property type="entry name" value="Gelsolin-like_dom_sf"/>
</dbReference>
<dbReference type="Proteomes" id="UP001470230">
    <property type="component" value="Unassembled WGS sequence"/>
</dbReference>
<feature type="domain" description="Sec23/Sec24 helical" evidence="1">
    <location>
        <begin position="404"/>
        <end position="506"/>
    </location>
</feature>
<dbReference type="SUPFAM" id="SSF82754">
    <property type="entry name" value="C-terminal, gelsolin-like domain of Sec23/24"/>
    <property type="match status" value="1"/>
</dbReference>
<protein>
    <submittedName>
        <fullName evidence="2">COPII-coated vesicle budding</fullName>
    </submittedName>
</protein>
<dbReference type="InterPro" id="IPR006900">
    <property type="entry name" value="Sec23/24_helical_dom"/>
</dbReference>
<dbReference type="InterPro" id="IPR029006">
    <property type="entry name" value="ADF-H/Gelsolin-like_dom_sf"/>
</dbReference>
<accession>A0ABR2JYS5</accession>
<keyword evidence="3" id="KW-1185">Reference proteome</keyword>
<dbReference type="PANTHER" id="PTHR13803">
    <property type="entry name" value="SEC24-RELATED PROTEIN"/>
    <property type="match status" value="1"/>
</dbReference>
<dbReference type="PANTHER" id="PTHR13803:SF4">
    <property type="entry name" value="SECRETORY 24CD, ISOFORM C"/>
    <property type="match status" value="1"/>
</dbReference>
<gene>
    <name evidence="2" type="ORF">M9Y10_043112</name>
</gene>